<dbReference type="EMBL" id="JAOBZK010000047">
    <property type="protein sequence ID" value="MDH1181165.1"/>
    <property type="molecule type" value="Genomic_DNA"/>
</dbReference>
<gene>
    <name evidence="1" type="ORF">N5C72_24075</name>
</gene>
<proteinExistence type="predicted"/>
<evidence type="ECO:0000313" key="2">
    <source>
        <dbReference type="Proteomes" id="UP001158644"/>
    </source>
</evidence>
<name>A0ABD4Z1R4_9BURK</name>
<accession>A0ABD4Z1R4</accession>
<organism evidence="1 2">
    <name type="scientific">Achromobacter mucicolens</name>
    <dbReference type="NCBI Taxonomy" id="1389922"/>
    <lineage>
        <taxon>Bacteria</taxon>
        <taxon>Pseudomonadati</taxon>
        <taxon>Pseudomonadota</taxon>
        <taxon>Betaproteobacteria</taxon>
        <taxon>Burkholderiales</taxon>
        <taxon>Alcaligenaceae</taxon>
        <taxon>Achromobacter</taxon>
    </lineage>
</organism>
<evidence type="ECO:0000313" key="1">
    <source>
        <dbReference type="EMBL" id="MDH1181165.1"/>
    </source>
</evidence>
<protein>
    <submittedName>
        <fullName evidence="1">Uncharacterized protein</fullName>
    </submittedName>
</protein>
<comment type="caution">
    <text evidence="1">The sequence shown here is derived from an EMBL/GenBank/DDBJ whole genome shotgun (WGS) entry which is preliminary data.</text>
</comment>
<reference evidence="1 2" key="1">
    <citation type="submission" date="2022-09" db="EMBL/GenBank/DDBJ databases">
        <title>Intensive care unit water sources are persistently colonized with multi-drug resistant bacteria and are the site of extensive horizontal gene transfer of antibiotic resistance genes.</title>
        <authorList>
            <person name="Diorio-Toth L."/>
        </authorList>
    </citation>
    <scope>NUCLEOTIDE SEQUENCE [LARGE SCALE GENOMIC DNA]</scope>
    <source>
        <strain evidence="1 2">GD03967</strain>
    </source>
</reference>
<dbReference type="Proteomes" id="UP001158644">
    <property type="component" value="Unassembled WGS sequence"/>
</dbReference>
<dbReference type="AlphaFoldDB" id="A0ABD4Z1R4"/>
<sequence length="62" mass="6643">MKTRNLYAEIVEGFAALSDARAGNLDLRTVCVSILGMGQAGFQVVESEPEDERVNLTAGEIS</sequence>
<dbReference type="RefSeq" id="WP_279991943.1">
    <property type="nucleotide sequence ID" value="NZ_JAOBZK010000047.1"/>
</dbReference>